<proteinExistence type="predicted"/>
<dbReference type="Proteomes" id="UP000067689">
    <property type="component" value="Chromosome"/>
</dbReference>
<feature type="transmembrane region" description="Helical" evidence="1">
    <location>
        <begin position="266"/>
        <end position="292"/>
    </location>
</feature>
<dbReference type="Pfam" id="PF14559">
    <property type="entry name" value="TPR_19"/>
    <property type="match status" value="1"/>
</dbReference>
<dbReference type="KEGG" id="aer:AERYTH_16870"/>
<dbReference type="InterPro" id="IPR011990">
    <property type="entry name" value="TPR-like_helical_dom_sf"/>
</dbReference>
<dbReference type="Gene3D" id="1.25.40.10">
    <property type="entry name" value="Tetratricopeptide repeat domain"/>
    <property type="match status" value="1"/>
</dbReference>
<keyword evidence="1" id="KW-0812">Transmembrane</keyword>
<evidence type="ECO:0000256" key="1">
    <source>
        <dbReference type="SAM" id="Phobius"/>
    </source>
</evidence>
<evidence type="ECO:0000313" key="3">
    <source>
        <dbReference type="Proteomes" id="UP000067689"/>
    </source>
</evidence>
<keyword evidence="3" id="KW-1185">Reference proteome</keyword>
<keyword evidence="1" id="KW-1133">Transmembrane helix</keyword>
<gene>
    <name evidence="2" type="ORF">AERYTH_16870</name>
</gene>
<dbReference type="STRING" id="2041.AERYTH_16870"/>
<dbReference type="PATRIC" id="fig|2041.4.peg.3529"/>
<name>A0A0U4BEQ9_9ACTN</name>
<feature type="transmembrane region" description="Helical" evidence="1">
    <location>
        <begin position="241"/>
        <end position="260"/>
    </location>
</feature>
<dbReference type="EMBL" id="CP011502">
    <property type="protein sequence ID" value="ALX06249.1"/>
    <property type="molecule type" value="Genomic_DNA"/>
</dbReference>
<evidence type="ECO:0000313" key="2">
    <source>
        <dbReference type="EMBL" id="ALX06249.1"/>
    </source>
</evidence>
<sequence length="293" mass="31426">MPCGGGSRVADVDERTVSLARHWLQTDRPDRCLEVLDGADPTDPQVLLLRAWALSRLERWDDAESVARSGLAGDPGSVELRRVLAHVLTGRGRLREAAEVLASAAADAPEDVEVRAQLAANLVVRRFEDESARAIDALAALAPGSGRVALLRAHWHLEFGRREDARRHVLEALEADPADPQARALLGDLTTRSGDVAGVGHLRRAALDDFGDRSTVARARQAGVLDRYPGRLLLPALRVHPGWAAAGCFVLLWVSARVLVVGDAVVGGAMLAVTLLLVVWLAVAHAVAVWVLD</sequence>
<protein>
    <submittedName>
        <fullName evidence="2">Uncharacterized protein</fullName>
    </submittedName>
</protein>
<dbReference type="SUPFAM" id="SSF48452">
    <property type="entry name" value="TPR-like"/>
    <property type="match status" value="1"/>
</dbReference>
<keyword evidence="1" id="KW-0472">Membrane</keyword>
<organism evidence="2 3">
    <name type="scientific">Aeromicrobium erythreum</name>
    <dbReference type="NCBI Taxonomy" id="2041"/>
    <lineage>
        <taxon>Bacteria</taxon>
        <taxon>Bacillati</taxon>
        <taxon>Actinomycetota</taxon>
        <taxon>Actinomycetes</taxon>
        <taxon>Propionibacteriales</taxon>
        <taxon>Nocardioidaceae</taxon>
        <taxon>Aeromicrobium</taxon>
    </lineage>
</organism>
<dbReference type="AlphaFoldDB" id="A0A0U4BEQ9"/>
<reference evidence="2 3" key="1">
    <citation type="journal article" date="1991" name="Int. J. Syst. Bacteriol.">
        <title>Description of the erythromycin-producing bacterium Arthrobacter sp. strain NRRL B-3381 as Aeromicrobium erythreum gen. nov., sp. nov.</title>
        <authorList>
            <person name="Miller E.S."/>
            <person name="Woese C.R."/>
            <person name="Brenner S."/>
        </authorList>
    </citation>
    <scope>NUCLEOTIDE SEQUENCE [LARGE SCALE GENOMIC DNA]</scope>
    <source>
        <strain evidence="2 3">AR18</strain>
    </source>
</reference>
<accession>A0A0U4BEQ9</accession>